<proteinExistence type="predicted"/>
<gene>
    <name evidence="1" type="ORF">UZ20_WS6002000644</name>
</gene>
<evidence type="ECO:0000313" key="1">
    <source>
        <dbReference type="EMBL" id="KXK09243.1"/>
    </source>
</evidence>
<comment type="caution">
    <text evidence="1">The sequence shown here is derived from an EMBL/GenBank/DDBJ whole genome shotgun (WGS) entry which is preliminary data.</text>
</comment>
<dbReference type="AlphaFoldDB" id="A0A136KJ05"/>
<organism evidence="1 2">
    <name type="scientific">candidate division WS6 bacterium OLB21</name>
    <dbReference type="NCBI Taxonomy" id="1617427"/>
    <lineage>
        <taxon>Bacteria</taxon>
        <taxon>Candidatus Dojkabacteria</taxon>
    </lineage>
</organism>
<dbReference type="EMBL" id="JYPD01000020">
    <property type="protein sequence ID" value="KXK09243.1"/>
    <property type="molecule type" value="Genomic_DNA"/>
</dbReference>
<protein>
    <submittedName>
        <fullName evidence="1">Uncharacterized protein</fullName>
    </submittedName>
</protein>
<sequence>MISKTIGKRHKVTYLTLIRVARDIQNNYTVSAAYRNSRISRDPFYRYLNSEPEFTEMIIEAYKGQSYIPMFFDNLSSDSL</sequence>
<dbReference type="Proteomes" id="UP000070449">
    <property type="component" value="Unassembled WGS sequence"/>
</dbReference>
<evidence type="ECO:0000313" key="2">
    <source>
        <dbReference type="Proteomes" id="UP000070449"/>
    </source>
</evidence>
<reference evidence="1 2" key="1">
    <citation type="submission" date="2015-02" db="EMBL/GenBank/DDBJ databases">
        <title>Improved understanding of the partial-nitritation anammox process through 23 genomes representing the majority of the microbial community.</title>
        <authorList>
            <person name="Speth D.R."/>
            <person name="In T Zandt M."/>
            <person name="Guerrero Cruz S."/>
            <person name="Jetten M.S."/>
            <person name="Dutilh B.E."/>
        </authorList>
    </citation>
    <scope>NUCLEOTIDE SEQUENCE [LARGE SCALE GENOMIC DNA]</scope>
    <source>
        <strain evidence="1">OLB21</strain>
    </source>
</reference>
<name>A0A136KJ05_9BACT</name>
<accession>A0A136KJ05</accession>